<feature type="transmembrane region" description="Helical" evidence="7">
    <location>
        <begin position="323"/>
        <end position="346"/>
    </location>
</feature>
<dbReference type="CDD" id="cd06173">
    <property type="entry name" value="MFS_MefA_like"/>
    <property type="match status" value="1"/>
</dbReference>
<evidence type="ECO:0000256" key="6">
    <source>
        <dbReference type="ARBA" id="ARBA00023136"/>
    </source>
</evidence>
<evidence type="ECO:0000256" key="2">
    <source>
        <dbReference type="ARBA" id="ARBA00022448"/>
    </source>
</evidence>
<feature type="transmembrane region" description="Helical" evidence="7">
    <location>
        <begin position="387"/>
        <end position="406"/>
    </location>
</feature>
<feature type="transmembrane region" description="Helical" evidence="7">
    <location>
        <begin position="181"/>
        <end position="200"/>
    </location>
</feature>
<keyword evidence="4 7" id="KW-0812">Transmembrane</keyword>
<gene>
    <name evidence="8" type="ORF">E6K79_04900</name>
</gene>
<comment type="caution">
    <text evidence="8">The sequence shown here is derived from an EMBL/GenBank/DDBJ whole genome shotgun (WGS) entry which is preliminary data.</text>
</comment>
<feature type="transmembrane region" description="Helical" evidence="7">
    <location>
        <begin position="231"/>
        <end position="258"/>
    </location>
</feature>
<keyword evidence="6 7" id="KW-0472">Membrane</keyword>
<name>A0A538TP58_UNCEI</name>
<proteinExistence type="predicted"/>
<evidence type="ECO:0000256" key="7">
    <source>
        <dbReference type="SAM" id="Phobius"/>
    </source>
</evidence>
<evidence type="ECO:0000256" key="3">
    <source>
        <dbReference type="ARBA" id="ARBA00022475"/>
    </source>
</evidence>
<organism evidence="8 9">
    <name type="scientific">Eiseniibacteriota bacterium</name>
    <dbReference type="NCBI Taxonomy" id="2212470"/>
    <lineage>
        <taxon>Bacteria</taxon>
        <taxon>Candidatus Eiseniibacteriota</taxon>
    </lineage>
</organism>
<dbReference type="PANTHER" id="PTHR43266">
    <property type="entry name" value="MACROLIDE-EFFLUX PROTEIN"/>
    <property type="match status" value="1"/>
</dbReference>
<feature type="transmembrane region" description="Helical" evidence="7">
    <location>
        <begin position="270"/>
        <end position="291"/>
    </location>
</feature>
<dbReference type="Pfam" id="PF05977">
    <property type="entry name" value="MFS_3"/>
    <property type="match status" value="1"/>
</dbReference>
<accession>A0A538TP58</accession>
<feature type="transmembrane region" description="Helical" evidence="7">
    <location>
        <begin position="60"/>
        <end position="80"/>
    </location>
</feature>
<dbReference type="AlphaFoldDB" id="A0A538TP58"/>
<feature type="transmembrane region" description="Helical" evidence="7">
    <location>
        <begin position="358"/>
        <end position="381"/>
    </location>
</feature>
<dbReference type="EMBL" id="VBOZ01000013">
    <property type="protein sequence ID" value="TMQ65395.1"/>
    <property type="molecule type" value="Genomic_DNA"/>
</dbReference>
<keyword evidence="5 7" id="KW-1133">Transmembrane helix</keyword>
<dbReference type="Proteomes" id="UP000317691">
    <property type="component" value="Unassembled WGS sequence"/>
</dbReference>
<dbReference type="InterPro" id="IPR036259">
    <property type="entry name" value="MFS_trans_sf"/>
</dbReference>
<protein>
    <submittedName>
        <fullName evidence="8">MFS transporter</fullName>
    </submittedName>
</protein>
<evidence type="ECO:0000256" key="5">
    <source>
        <dbReference type="ARBA" id="ARBA00022989"/>
    </source>
</evidence>
<dbReference type="InterPro" id="IPR010290">
    <property type="entry name" value="TM_effector"/>
</dbReference>
<dbReference type="Gene3D" id="1.20.1250.20">
    <property type="entry name" value="MFS general substrate transporter like domains"/>
    <property type="match status" value="1"/>
</dbReference>
<dbReference type="PANTHER" id="PTHR43266:SF2">
    <property type="entry name" value="MAJOR FACILITATOR SUPERFAMILY (MFS) PROFILE DOMAIN-CONTAINING PROTEIN"/>
    <property type="match status" value="1"/>
</dbReference>
<feature type="transmembrane region" description="Helical" evidence="7">
    <location>
        <begin position="23"/>
        <end position="48"/>
    </location>
</feature>
<evidence type="ECO:0000313" key="9">
    <source>
        <dbReference type="Proteomes" id="UP000317691"/>
    </source>
</evidence>
<dbReference type="SUPFAM" id="SSF103473">
    <property type="entry name" value="MFS general substrate transporter"/>
    <property type="match status" value="1"/>
</dbReference>
<reference evidence="8 9" key="1">
    <citation type="journal article" date="2019" name="Nat. Microbiol.">
        <title>Mediterranean grassland soil C-N compound turnover is dependent on rainfall and depth, and is mediated by genomically divergent microorganisms.</title>
        <authorList>
            <person name="Diamond S."/>
            <person name="Andeer P.F."/>
            <person name="Li Z."/>
            <person name="Crits-Christoph A."/>
            <person name="Burstein D."/>
            <person name="Anantharaman K."/>
            <person name="Lane K.R."/>
            <person name="Thomas B.C."/>
            <person name="Pan C."/>
            <person name="Northen T.R."/>
            <person name="Banfield J.F."/>
        </authorList>
    </citation>
    <scope>NUCLEOTIDE SEQUENCE [LARGE SCALE GENOMIC DNA]</scope>
    <source>
        <strain evidence="8">WS_9</strain>
    </source>
</reference>
<feature type="transmembrane region" description="Helical" evidence="7">
    <location>
        <begin position="298"/>
        <end position="317"/>
    </location>
</feature>
<evidence type="ECO:0000256" key="4">
    <source>
        <dbReference type="ARBA" id="ARBA00022692"/>
    </source>
</evidence>
<evidence type="ECO:0000313" key="8">
    <source>
        <dbReference type="EMBL" id="TMQ65395.1"/>
    </source>
</evidence>
<dbReference type="GO" id="GO:0005886">
    <property type="term" value="C:plasma membrane"/>
    <property type="evidence" value="ECO:0007669"/>
    <property type="project" value="UniProtKB-SubCell"/>
</dbReference>
<comment type="subcellular location">
    <subcellularLocation>
        <location evidence="1">Cell membrane</location>
        <topology evidence="1">Multi-pass membrane protein</topology>
    </subcellularLocation>
</comment>
<keyword evidence="3" id="KW-1003">Cell membrane</keyword>
<keyword evidence="2" id="KW-0813">Transport</keyword>
<evidence type="ECO:0000256" key="1">
    <source>
        <dbReference type="ARBA" id="ARBA00004651"/>
    </source>
</evidence>
<sequence>MTTGPDQGLNQAMGRGPKVPAPFAFLWAAQFLSQFGDSLFQIAFVWLILDMTGSKSTTGLAATISYLPALLFGLAAGLLVDRWNRRLVMAGADAGRALLLALGGILLWRGTLTPAALTAIAFGMATSAVLFNPARDSLLPEIVPTAALTRANAWVQSSQQAAFLFGPLAAGVLIQRAGVKSTFPAGMLLFAGSFLFLLAIKRVGRAHRAGRESLAIGEDFRRGLRAIASDGTLVLLLALTALDNMFIMGPAILGNVVIVRDTLHGSASDYALVEAIYGAGMITGSVLVARIGSRVPSGWLVLIGVTLDGITYVPLLWCRTLPFLLIVSLFHSMVIPSITVPRATILQRIVPPALVGRVFALQNVVVVGVTALSFGVAGLLLEILSAPALFAIGGALGAATGLVGALSPRLRRL</sequence>